<gene>
    <name evidence="2" type="ORF">K432DRAFT_462897</name>
</gene>
<name>A0A8E2E363_9PEZI</name>
<feature type="region of interest" description="Disordered" evidence="1">
    <location>
        <begin position="214"/>
        <end position="236"/>
    </location>
</feature>
<reference evidence="2 3" key="1">
    <citation type="journal article" date="2016" name="Nat. Commun.">
        <title>Ectomycorrhizal ecology is imprinted in the genome of the dominant symbiotic fungus Cenococcum geophilum.</title>
        <authorList>
            <consortium name="DOE Joint Genome Institute"/>
            <person name="Peter M."/>
            <person name="Kohler A."/>
            <person name="Ohm R.A."/>
            <person name="Kuo A."/>
            <person name="Krutzmann J."/>
            <person name="Morin E."/>
            <person name="Arend M."/>
            <person name="Barry K.W."/>
            <person name="Binder M."/>
            <person name="Choi C."/>
            <person name="Clum A."/>
            <person name="Copeland A."/>
            <person name="Grisel N."/>
            <person name="Haridas S."/>
            <person name="Kipfer T."/>
            <person name="LaButti K."/>
            <person name="Lindquist E."/>
            <person name="Lipzen A."/>
            <person name="Maire R."/>
            <person name="Meier B."/>
            <person name="Mihaltcheva S."/>
            <person name="Molinier V."/>
            <person name="Murat C."/>
            <person name="Poggeler S."/>
            <person name="Quandt C.A."/>
            <person name="Sperisen C."/>
            <person name="Tritt A."/>
            <person name="Tisserant E."/>
            <person name="Crous P.W."/>
            <person name="Henrissat B."/>
            <person name="Nehls U."/>
            <person name="Egli S."/>
            <person name="Spatafora J.W."/>
            <person name="Grigoriev I.V."/>
            <person name="Martin F.M."/>
        </authorList>
    </citation>
    <scope>NUCLEOTIDE SEQUENCE [LARGE SCALE GENOMIC DNA]</scope>
    <source>
        <strain evidence="2 3">CBS 459.81</strain>
    </source>
</reference>
<accession>A0A8E2E363</accession>
<organism evidence="2 3">
    <name type="scientific">Lepidopterella palustris CBS 459.81</name>
    <dbReference type="NCBI Taxonomy" id="1314670"/>
    <lineage>
        <taxon>Eukaryota</taxon>
        <taxon>Fungi</taxon>
        <taxon>Dikarya</taxon>
        <taxon>Ascomycota</taxon>
        <taxon>Pezizomycotina</taxon>
        <taxon>Dothideomycetes</taxon>
        <taxon>Pleosporomycetidae</taxon>
        <taxon>Mytilinidiales</taxon>
        <taxon>Argynnaceae</taxon>
        <taxon>Lepidopterella</taxon>
    </lineage>
</organism>
<dbReference type="AlphaFoldDB" id="A0A8E2E363"/>
<evidence type="ECO:0000313" key="3">
    <source>
        <dbReference type="Proteomes" id="UP000250266"/>
    </source>
</evidence>
<sequence length="351" mass="39245">MTKVARSWCRTKRLRVDIIQDKGRLVAGLEYRHFTIIYSVKSDEYPLEGMIPESSAPEYGNSARQTALSGLTFADATKRNITNYFAAIPQLHLNIKRGQLFLSKIYIHRRIGTVINHGAKASRVLCLSILEILSSLILSFFSGPYCILFNHYFSLDGYYYSGLDSNLAHLKFPNTNSTSPAAVDNTVPTTAVDHAVGEAPYLSDSSSGFADQVIEGESSDSSTSRPSPMRPSPKATAARERSVYLFVAIKTSEAERDYFYFSPTPKSPLTPPMPLFPHELQKAAQSQRQNEKKYKCPVNGCKFSPVGFADHKDLKCHEEDVHKKGTATRLYCPYESCKYALGGQENRLLER</sequence>
<keyword evidence="3" id="KW-1185">Reference proteome</keyword>
<evidence type="ECO:0000313" key="2">
    <source>
        <dbReference type="EMBL" id="OCK76546.1"/>
    </source>
</evidence>
<evidence type="ECO:0000256" key="1">
    <source>
        <dbReference type="SAM" id="MobiDB-lite"/>
    </source>
</evidence>
<dbReference type="Proteomes" id="UP000250266">
    <property type="component" value="Unassembled WGS sequence"/>
</dbReference>
<protein>
    <submittedName>
        <fullName evidence="2">Uncharacterized protein</fullName>
    </submittedName>
</protein>
<proteinExistence type="predicted"/>
<dbReference type="EMBL" id="KV745201">
    <property type="protein sequence ID" value="OCK76546.1"/>
    <property type="molecule type" value="Genomic_DNA"/>
</dbReference>